<dbReference type="EMBL" id="CP044205">
    <property type="protein sequence ID" value="QFY41775.1"/>
    <property type="molecule type" value="Genomic_DNA"/>
</dbReference>
<evidence type="ECO:0000256" key="1">
    <source>
        <dbReference type="SAM" id="MobiDB-lite"/>
    </source>
</evidence>
<dbReference type="RefSeq" id="WP_153247759.1">
    <property type="nucleotide sequence ID" value="NZ_CP044205.1"/>
</dbReference>
<evidence type="ECO:0000313" key="3">
    <source>
        <dbReference type="Proteomes" id="UP000325755"/>
    </source>
</evidence>
<name>A0A5Q0BD35_9GAMM</name>
<organism evidence="2 3">
    <name type="scientific">Candidatus Methylospira mobilis</name>
    <dbReference type="NCBI Taxonomy" id="1808979"/>
    <lineage>
        <taxon>Bacteria</taxon>
        <taxon>Pseudomonadati</taxon>
        <taxon>Pseudomonadota</taxon>
        <taxon>Gammaproteobacteria</taxon>
        <taxon>Methylococcales</taxon>
        <taxon>Methylococcaceae</taxon>
        <taxon>Candidatus Methylospira</taxon>
    </lineage>
</organism>
<keyword evidence="3" id="KW-1185">Reference proteome</keyword>
<gene>
    <name evidence="2" type="ORF">F6R98_03320</name>
</gene>
<dbReference type="KEGG" id="mmob:F6R98_03320"/>
<sequence>MHTSKFSAIAILVFALSGCSSQPVGGKSTTSPSVSAGDSTAANVKKVKSEDGSFDGEIIGTPAPAGKFAKLRIGMTQRQVEELIGRPDDEDSHITGKAFIPFFFGGDTHRLEAFYKNEGQLTYSPTHYGGSANVLMRLLVNTQATGMR</sequence>
<feature type="region of interest" description="Disordered" evidence="1">
    <location>
        <begin position="21"/>
        <end position="41"/>
    </location>
</feature>
<dbReference type="Proteomes" id="UP000325755">
    <property type="component" value="Chromosome"/>
</dbReference>
<dbReference type="PROSITE" id="PS51257">
    <property type="entry name" value="PROKAR_LIPOPROTEIN"/>
    <property type="match status" value="1"/>
</dbReference>
<proteinExistence type="predicted"/>
<reference evidence="2 3" key="1">
    <citation type="submission" date="2019-09" db="EMBL/GenBank/DDBJ databases">
        <title>Ecophysiology of the spiral-shaped methanotroph Methylospira mobilis as revealed by the complete genome sequence.</title>
        <authorList>
            <person name="Oshkin I.Y."/>
            <person name="Dedysh S.N."/>
            <person name="Miroshnikov K."/>
            <person name="Danilova O.V."/>
            <person name="Hakobyan A."/>
            <person name="Liesack W."/>
        </authorList>
    </citation>
    <scope>NUCLEOTIDE SEQUENCE [LARGE SCALE GENOMIC DNA]</scope>
    <source>
        <strain evidence="2 3">Shm1</strain>
    </source>
</reference>
<evidence type="ECO:0000313" key="2">
    <source>
        <dbReference type="EMBL" id="QFY41775.1"/>
    </source>
</evidence>
<dbReference type="AlphaFoldDB" id="A0A5Q0BD35"/>
<accession>A0A5Q0BD35</accession>
<protein>
    <submittedName>
        <fullName evidence="2">Outer membrane protein assembly factor BamE</fullName>
    </submittedName>
</protein>
<dbReference type="OrthoDB" id="7304788at2"/>
<dbReference type="InParanoid" id="A0A5Q0BD35"/>